<dbReference type="EMBL" id="CAJMWQ010001347">
    <property type="protein sequence ID" value="CAE6447582.1"/>
    <property type="molecule type" value="Genomic_DNA"/>
</dbReference>
<evidence type="ECO:0000313" key="2">
    <source>
        <dbReference type="EMBL" id="CAE6447582.1"/>
    </source>
</evidence>
<name>A0A8H3B4I6_9AGAM</name>
<evidence type="ECO:0000313" key="3">
    <source>
        <dbReference type="Proteomes" id="UP000663826"/>
    </source>
</evidence>
<protein>
    <submittedName>
        <fullName evidence="2">Uncharacterized protein</fullName>
    </submittedName>
</protein>
<dbReference type="Proteomes" id="UP000663826">
    <property type="component" value="Unassembled WGS sequence"/>
</dbReference>
<accession>A0A8H3B4I6</accession>
<feature type="region of interest" description="Disordered" evidence="1">
    <location>
        <begin position="97"/>
        <end position="185"/>
    </location>
</feature>
<reference evidence="2" key="1">
    <citation type="submission" date="2021-01" db="EMBL/GenBank/DDBJ databases">
        <authorList>
            <person name="Kaushik A."/>
        </authorList>
    </citation>
    <scope>NUCLEOTIDE SEQUENCE</scope>
    <source>
        <strain evidence="2">AG1-1B</strain>
    </source>
</reference>
<feature type="compositionally biased region" description="Polar residues" evidence="1">
    <location>
        <begin position="146"/>
        <end position="169"/>
    </location>
</feature>
<feature type="compositionally biased region" description="Polar residues" evidence="1">
    <location>
        <begin position="289"/>
        <end position="299"/>
    </location>
</feature>
<sequence length="299" mass="30469">MPAITSVDLAPSSPVSDVDSLVFDSSSEGVHTPYDQRFPAGPAFDGAKVVASVGVTVHSPPARFVGTPFATGNGPGSPFEYPFPATRPAISNTSSVSSVTSSLLGPPSPTTRARFIPRISTQQVSKRRGSGGTPQVRVPPRLRTDSGGSACSNTSQAGEASGSTNTPKSSRALPPSRSILTHSRLRDRSGSLGVLPMILPPSTIATVGIGHSAGPVSPVPVVEAMASAGLEATTTPGSEGEADESETDMSSVPSWQRRASLPAAFAPRPSGDSDSDSGPDKEASDDHTGPSTPRGTDTR</sequence>
<comment type="caution">
    <text evidence="2">The sequence shown here is derived from an EMBL/GenBank/DDBJ whole genome shotgun (WGS) entry which is preliminary data.</text>
</comment>
<proteinExistence type="predicted"/>
<dbReference type="AlphaFoldDB" id="A0A8H3B4I6"/>
<evidence type="ECO:0000256" key="1">
    <source>
        <dbReference type="SAM" id="MobiDB-lite"/>
    </source>
</evidence>
<feature type="region of interest" description="Disordered" evidence="1">
    <location>
        <begin position="229"/>
        <end position="299"/>
    </location>
</feature>
<organism evidence="2 3">
    <name type="scientific">Rhizoctonia solani</name>
    <dbReference type="NCBI Taxonomy" id="456999"/>
    <lineage>
        <taxon>Eukaryota</taxon>
        <taxon>Fungi</taxon>
        <taxon>Dikarya</taxon>
        <taxon>Basidiomycota</taxon>
        <taxon>Agaricomycotina</taxon>
        <taxon>Agaricomycetes</taxon>
        <taxon>Cantharellales</taxon>
        <taxon>Ceratobasidiaceae</taxon>
        <taxon>Rhizoctonia</taxon>
    </lineage>
</organism>
<gene>
    <name evidence="2" type="ORF">RDB_LOCUS75850</name>
</gene>
<feature type="compositionally biased region" description="Basic and acidic residues" evidence="1">
    <location>
        <begin position="278"/>
        <end position="288"/>
    </location>
</feature>